<reference evidence="15" key="1">
    <citation type="submission" date="2015-09" db="EMBL/GenBank/DDBJ databases">
        <authorList>
            <person name="Rodrigo-Torres Lidia"/>
            <person name="Arahal R.David."/>
        </authorList>
    </citation>
    <scope>NUCLEOTIDE SEQUENCE [LARGE SCALE GENOMIC DNA]</scope>
    <source>
        <strain evidence="15">CECT 5114</strain>
    </source>
</reference>
<keyword evidence="9 11" id="KW-1133">Transmembrane helix</keyword>
<keyword evidence="10 11" id="KW-0472">Membrane</keyword>
<evidence type="ECO:0000256" key="5">
    <source>
        <dbReference type="ARBA" id="ARBA00022475"/>
    </source>
</evidence>
<evidence type="ECO:0000256" key="11">
    <source>
        <dbReference type="RuleBase" id="RU363032"/>
    </source>
</evidence>
<evidence type="ECO:0000313" key="14">
    <source>
        <dbReference type="EMBL" id="CUK25681.1"/>
    </source>
</evidence>
<dbReference type="InterPro" id="IPR000515">
    <property type="entry name" value="MetI-like"/>
</dbReference>
<evidence type="ECO:0000313" key="15">
    <source>
        <dbReference type="Proteomes" id="UP000051184"/>
    </source>
</evidence>
<evidence type="ECO:0000256" key="1">
    <source>
        <dbReference type="ARBA" id="ARBA00002949"/>
    </source>
</evidence>
<evidence type="ECO:0000256" key="7">
    <source>
        <dbReference type="ARBA" id="ARBA00022519"/>
    </source>
</evidence>
<keyword evidence="15" id="KW-1185">Reference proteome</keyword>
<name>A0A0P1IQ73_9RHOB</name>
<evidence type="ECO:0000256" key="10">
    <source>
        <dbReference type="ARBA" id="ARBA00023136"/>
    </source>
</evidence>
<keyword evidence="8 11" id="KW-0812">Transmembrane</keyword>
<evidence type="ECO:0000256" key="3">
    <source>
        <dbReference type="ARBA" id="ARBA00007069"/>
    </source>
</evidence>
<feature type="transmembrane region" description="Helical" evidence="11">
    <location>
        <begin position="12"/>
        <end position="41"/>
    </location>
</feature>
<comment type="subcellular location">
    <subcellularLocation>
        <location evidence="2 12">Cell inner membrane</location>
        <topology evidence="2 12">Multi-pass membrane protein</topology>
    </subcellularLocation>
    <subcellularLocation>
        <location evidence="11">Cell membrane</location>
        <topology evidence="11">Multi-pass membrane protein</topology>
    </subcellularLocation>
</comment>
<accession>A0A0P1IQ73</accession>
<keyword evidence="7 12" id="KW-0997">Cell inner membrane</keyword>
<organism evidence="14 15">
    <name type="scientific">Cognatishimia activa</name>
    <dbReference type="NCBI Taxonomy" id="1715691"/>
    <lineage>
        <taxon>Bacteria</taxon>
        <taxon>Pseudomonadati</taxon>
        <taxon>Pseudomonadota</taxon>
        <taxon>Alphaproteobacteria</taxon>
        <taxon>Rhodobacterales</taxon>
        <taxon>Paracoccaceae</taxon>
        <taxon>Cognatishimia</taxon>
    </lineage>
</organism>
<comment type="function">
    <text evidence="1 12">Part of the binding-protein-dependent transport system for molybdenum; probably responsible for the translocation of the substrate across the membrane.</text>
</comment>
<evidence type="ECO:0000256" key="4">
    <source>
        <dbReference type="ARBA" id="ARBA00022448"/>
    </source>
</evidence>
<dbReference type="PANTHER" id="PTHR30183">
    <property type="entry name" value="MOLYBDENUM TRANSPORT SYSTEM PERMEASE PROTEIN MODB"/>
    <property type="match status" value="1"/>
</dbReference>
<evidence type="ECO:0000256" key="12">
    <source>
        <dbReference type="RuleBase" id="RU365097"/>
    </source>
</evidence>
<evidence type="ECO:0000256" key="2">
    <source>
        <dbReference type="ARBA" id="ARBA00004429"/>
    </source>
</evidence>
<dbReference type="AlphaFoldDB" id="A0A0P1IQ73"/>
<feature type="transmembrane region" description="Helical" evidence="11">
    <location>
        <begin position="53"/>
        <end position="75"/>
    </location>
</feature>
<evidence type="ECO:0000256" key="9">
    <source>
        <dbReference type="ARBA" id="ARBA00022989"/>
    </source>
</evidence>
<dbReference type="PROSITE" id="PS50928">
    <property type="entry name" value="ABC_TM1"/>
    <property type="match status" value="1"/>
</dbReference>
<dbReference type="GO" id="GO:0015098">
    <property type="term" value="F:molybdate ion transmembrane transporter activity"/>
    <property type="evidence" value="ECO:0007669"/>
    <property type="project" value="UniProtKB-UniRule"/>
</dbReference>
<dbReference type="Proteomes" id="UP000051184">
    <property type="component" value="Unassembled WGS sequence"/>
</dbReference>
<gene>
    <name evidence="14" type="primary">modB</name>
    <name evidence="14" type="ORF">TA5114_01483</name>
</gene>
<keyword evidence="4 11" id="KW-0813">Transport</keyword>
<dbReference type="FunFam" id="1.10.3720.10:FF:000018">
    <property type="entry name" value="Molybdenum transport system permease"/>
    <property type="match status" value="1"/>
</dbReference>
<comment type="similarity">
    <text evidence="3 12">Belongs to the binding-protein-dependent transport system permease family. CysTW subfamily.</text>
</comment>
<dbReference type="PANTHER" id="PTHR30183:SF3">
    <property type="entry name" value="MOLYBDENUM TRANSPORT SYSTEM PERMEASE PROTEIN MODB"/>
    <property type="match status" value="1"/>
</dbReference>
<dbReference type="RefSeq" id="WP_370736438.1">
    <property type="nucleotide sequence ID" value="NZ_CYTO01000010.1"/>
</dbReference>
<dbReference type="GO" id="GO:0005886">
    <property type="term" value="C:plasma membrane"/>
    <property type="evidence" value="ECO:0007669"/>
    <property type="project" value="UniProtKB-SubCell"/>
</dbReference>
<feature type="transmembrane region" description="Helical" evidence="11">
    <location>
        <begin position="95"/>
        <end position="118"/>
    </location>
</feature>
<evidence type="ECO:0000256" key="8">
    <source>
        <dbReference type="ARBA" id="ARBA00022692"/>
    </source>
</evidence>
<dbReference type="Gene3D" id="1.10.3720.10">
    <property type="entry name" value="MetI-like"/>
    <property type="match status" value="1"/>
</dbReference>
<dbReference type="InterPro" id="IPR035906">
    <property type="entry name" value="MetI-like_sf"/>
</dbReference>
<proteinExistence type="inferred from homology"/>
<dbReference type="InterPro" id="IPR011867">
    <property type="entry name" value="ModB_ABC"/>
</dbReference>
<keyword evidence="5" id="KW-1003">Cell membrane</keyword>
<sequence length="233" mass="25077">MMADPFLSAESWYAVFLSLRVSLLATLCSLPLAVWVAYLLARKDFFGKQVLNGLVHLPLVLPPVVTGYLLLLSFGRRSGVGQFLEQFGIEFAFRWTGAALAAAVMAFPLIVRAIRLAIEAVDPKLEEAAATLGGGRFFVFRTVTLPLIMPGVIAGSVLGFAKAMGEFGATITFVSNIPGETQTVPSAIYAFLQVPGREGDVIKLVVLSILLAMGALMASEWLARRQVRGMQGQ</sequence>
<feature type="transmembrane region" description="Helical" evidence="11">
    <location>
        <begin position="138"/>
        <end position="161"/>
    </location>
</feature>
<dbReference type="CDD" id="cd06261">
    <property type="entry name" value="TM_PBP2"/>
    <property type="match status" value="1"/>
</dbReference>
<evidence type="ECO:0000259" key="13">
    <source>
        <dbReference type="PROSITE" id="PS50928"/>
    </source>
</evidence>
<dbReference type="STRING" id="1715691.TA5113_01744"/>
<dbReference type="NCBIfam" id="TIGR02141">
    <property type="entry name" value="modB_ABC"/>
    <property type="match status" value="1"/>
</dbReference>
<dbReference type="SUPFAM" id="SSF161098">
    <property type="entry name" value="MetI-like"/>
    <property type="match status" value="1"/>
</dbReference>
<dbReference type="Pfam" id="PF00528">
    <property type="entry name" value="BPD_transp_1"/>
    <property type="match status" value="1"/>
</dbReference>
<evidence type="ECO:0000256" key="6">
    <source>
        <dbReference type="ARBA" id="ARBA00022505"/>
    </source>
</evidence>
<feature type="transmembrane region" description="Helical" evidence="11">
    <location>
        <begin position="201"/>
        <end position="223"/>
    </location>
</feature>
<dbReference type="EMBL" id="CYUE01000013">
    <property type="protein sequence ID" value="CUK25681.1"/>
    <property type="molecule type" value="Genomic_DNA"/>
</dbReference>
<keyword evidence="6 12" id="KW-0500">Molybdenum</keyword>
<feature type="domain" description="ABC transmembrane type-1" evidence="13">
    <location>
        <begin position="15"/>
        <end position="217"/>
    </location>
</feature>
<protein>
    <recommendedName>
        <fullName evidence="12">Molybdenum transport system permease</fullName>
    </recommendedName>
</protein>
<dbReference type="NCBIfam" id="NF006939">
    <property type="entry name" value="PRK09421.1"/>
    <property type="match status" value="1"/>
</dbReference>